<sequence length="620" mass="67135">MATKQKTPDGQQITDSLPEATTTTGVPATPATEEFAPMSQSFLDILTATAVILVVLFAIGLVFSRLYRRSSKEVSFVRTGFGGQKVIMNGGALVFPVLHEQIPVNMNTLRLEVRRANEQALITRDRMRVDVQAEFYVRVQPVVESIANAAQTLGRRTMEPGALKELVEGKFVDALRAVAAEMAMEELHEQRVSFVQKVQAAVSEDILKNGLELESVSLTGLDQTNREFFNPDNAFDAEGLTKLTQAIEERRKTRNDIEQETQVLIERKNLDAEQQKYQIARDKEFARLEQEREIQVRAAEQTALIRQEQADREREAEQARILADQRVREAGISSDQIVAEREIARTLAVEAAAVDKAKQISLAEQTRDIAVAEKSREKSEADAAADEARAIAAKAAEEVATARQTAIAEREKEIQLIEARKAAEQQAIAITVAADAEKAAAADRAEALRVAANAEAEKQRLTAKGAADAEKLRAEALAAVYKVEAEGKRSVNEASNVLSPDQIAMQVRVRLIEALPQIIAESVKPIENIEGIKILQVDGLNGLGAGGNGSGEGVTTNGGLADQAVAAALRYRSQAPLIDALMGELGLSGGTLNGLASTSISENQPASKPPVETRPASRKG</sequence>
<dbReference type="PANTHER" id="PTHR13806:SF31">
    <property type="entry name" value="FLOTILLIN-LIKE PROTEIN 1-RELATED"/>
    <property type="match status" value="1"/>
</dbReference>
<feature type="coiled-coil region" evidence="6">
    <location>
        <begin position="362"/>
        <end position="464"/>
    </location>
</feature>
<keyword evidence="8" id="KW-0812">Transmembrane</keyword>
<dbReference type="SMART" id="SM00244">
    <property type="entry name" value="PHB"/>
    <property type="match status" value="1"/>
</dbReference>
<comment type="subcellular location">
    <subcellularLocation>
        <location evidence="2">Cell membrane</location>
    </subcellularLocation>
    <subcellularLocation>
        <location evidence="1">Membrane</location>
        <topology evidence="1">Single-pass membrane protein</topology>
    </subcellularLocation>
</comment>
<dbReference type="InterPro" id="IPR027705">
    <property type="entry name" value="Flotillin_fam"/>
</dbReference>
<evidence type="ECO:0000313" key="10">
    <source>
        <dbReference type="EMBL" id="GLQ55572.1"/>
    </source>
</evidence>
<feature type="compositionally biased region" description="Low complexity" evidence="7">
    <location>
        <begin position="18"/>
        <end position="27"/>
    </location>
</feature>
<feature type="region of interest" description="Disordered" evidence="7">
    <location>
        <begin position="1"/>
        <end position="27"/>
    </location>
</feature>
<dbReference type="Proteomes" id="UP001156691">
    <property type="component" value="Unassembled WGS sequence"/>
</dbReference>
<keyword evidence="8" id="KW-1133">Transmembrane helix</keyword>
<dbReference type="PANTHER" id="PTHR13806">
    <property type="entry name" value="FLOTILLIN-RELATED"/>
    <property type="match status" value="1"/>
</dbReference>
<dbReference type="InterPro" id="IPR001107">
    <property type="entry name" value="Band_7"/>
</dbReference>
<dbReference type="InterPro" id="IPR031905">
    <property type="entry name" value="Flotillin_C"/>
</dbReference>
<feature type="compositionally biased region" description="Polar residues" evidence="7">
    <location>
        <begin position="1"/>
        <end position="15"/>
    </location>
</feature>
<evidence type="ECO:0000256" key="4">
    <source>
        <dbReference type="ARBA" id="ARBA00022475"/>
    </source>
</evidence>
<proteinExistence type="inferred from homology"/>
<comment type="similarity">
    <text evidence="3">Belongs to the band 7/mec-2 family. Flotillin subfamily.</text>
</comment>
<evidence type="ECO:0000313" key="11">
    <source>
        <dbReference type="Proteomes" id="UP001156691"/>
    </source>
</evidence>
<dbReference type="Pfam" id="PF15975">
    <property type="entry name" value="Flot"/>
    <property type="match status" value="1"/>
</dbReference>
<organism evidence="10 11">
    <name type="scientific">Devosia nitrariae</name>
    <dbReference type="NCBI Taxonomy" id="2071872"/>
    <lineage>
        <taxon>Bacteria</taxon>
        <taxon>Pseudomonadati</taxon>
        <taxon>Pseudomonadota</taxon>
        <taxon>Alphaproteobacteria</taxon>
        <taxon>Hyphomicrobiales</taxon>
        <taxon>Devosiaceae</taxon>
        <taxon>Devosia</taxon>
    </lineage>
</organism>
<dbReference type="InterPro" id="IPR036013">
    <property type="entry name" value="Band_7/SPFH_dom_sf"/>
</dbReference>
<dbReference type="RefSeq" id="WP_284340963.1">
    <property type="nucleotide sequence ID" value="NZ_BSNS01000011.1"/>
</dbReference>
<keyword evidence="4" id="KW-1003">Cell membrane</keyword>
<keyword evidence="6" id="KW-0175">Coiled coil</keyword>
<dbReference type="SUPFAM" id="SSF117892">
    <property type="entry name" value="Band 7/SPFH domain"/>
    <property type="match status" value="1"/>
</dbReference>
<keyword evidence="5 8" id="KW-0472">Membrane</keyword>
<name>A0ABQ5W6H5_9HYPH</name>
<evidence type="ECO:0000256" key="6">
    <source>
        <dbReference type="SAM" id="Coils"/>
    </source>
</evidence>
<evidence type="ECO:0000256" key="8">
    <source>
        <dbReference type="SAM" id="Phobius"/>
    </source>
</evidence>
<feature type="transmembrane region" description="Helical" evidence="8">
    <location>
        <begin position="45"/>
        <end position="63"/>
    </location>
</feature>
<dbReference type="CDD" id="cd03399">
    <property type="entry name" value="SPFH_flotillin"/>
    <property type="match status" value="1"/>
</dbReference>
<feature type="compositionally biased region" description="Polar residues" evidence="7">
    <location>
        <begin position="596"/>
        <end position="606"/>
    </location>
</feature>
<comment type="caution">
    <text evidence="10">The sequence shown here is derived from an EMBL/GenBank/DDBJ whole genome shotgun (WGS) entry which is preliminary data.</text>
</comment>
<feature type="region of interest" description="Disordered" evidence="7">
    <location>
        <begin position="596"/>
        <end position="620"/>
    </location>
</feature>
<evidence type="ECO:0000256" key="3">
    <source>
        <dbReference type="ARBA" id="ARBA00007161"/>
    </source>
</evidence>
<accession>A0ABQ5W6H5</accession>
<dbReference type="Gene3D" id="3.30.479.30">
    <property type="entry name" value="Band 7 domain"/>
    <property type="match status" value="1"/>
</dbReference>
<evidence type="ECO:0000256" key="1">
    <source>
        <dbReference type="ARBA" id="ARBA00004167"/>
    </source>
</evidence>
<feature type="domain" description="Band 7" evidence="9">
    <location>
        <begin position="64"/>
        <end position="233"/>
    </location>
</feature>
<protein>
    <submittedName>
        <fullName evidence="10">Flotillin family protein</fullName>
    </submittedName>
</protein>
<evidence type="ECO:0000259" key="9">
    <source>
        <dbReference type="SMART" id="SM00244"/>
    </source>
</evidence>
<evidence type="ECO:0000256" key="5">
    <source>
        <dbReference type="ARBA" id="ARBA00023136"/>
    </source>
</evidence>
<gene>
    <name evidence="10" type="ORF">GCM10010862_28310</name>
</gene>
<evidence type="ECO:0000256" key="2">
    <source>
        <dbReference type="ARBA" id="ARBA00004236"/>
    </source>
</evidence>
<reference evidence="11" key="1">
    <citation type="journal article" date="2019" name="Int. J. Syst. Evol. Microbiol.">
        <title>The Global Catalogue of Microorganisms (GCM) 10K type strain sequencing project: providing services to taxonomists for standard genome sequencing and annotation.</title>
        <authorList>
            <consortium name="The Broad Institute Genomics Platform"/>
            <consortium name="The Broad Institute Genome Sequencing Center for Infectious Disease"/>
            <person name="Wu L."/>
            <person name="Ma J."/>
        </authorList>
    </citation>
    <scope>NUCLEOTIDE SEQUENCE [LARGE SCALE GENOMIC DNA]</scope>
    <source>
        <strain evidence="11">NBRC 112416</strain>
    </source>
</reference>
<keyword evidence="11" id="KW-1185">Reference proteome</keyword>
<evidence type="ECO:0000256" key="7">
    <source>
        <dbReference type="SAM" id="MobiDB-lite"/>
    </source>
</evidence>
<dbReference type="EMBL" id="BSNS01000011">
    <property type="protein sequence ID" value="GLQ55572.1"/>
    <property type="molecule type" value="Genomic_DNA"/>
</dbReference>